<feature type="non-terminal residue" evidence="3">
    <location>
        <position position="68"/>
    </location>
</feature>
<comment type="caution">
    <text evidence="3">The sequence shown here is derived from an EMBL/GenBank/DDBJ whole genome shotgun (WGS) entry which is preliminary data.</text>
</comment>
<sequence>KMAEEFHGYAAFDKEGILKPYSYTPKPLGDEDIEVEISHSIVGHEIVGKVLKKGSKVTDFNIGDRVGI</sequence>
<gene>
    <name evidence="3" type="ORF">GMARGA_LOCUS42208</name>
</gene>
<dbReference type="InterPro" id="IPR011032">
    <property type="entry name" value="GroES-like_sf"/>
</dbReference>
<reference evidence="3 4" key="1">
    <citation type="submission" date="2021-06" db="EMBL/GenBank/DDBJ databases">
        <authorList>
            <person name="Kallberg Y."/>
            <person name="Tangrot J."/>
            <person name="Rosling A."/>
        </authorList>
    </citation>
    <scope>NUCLEOTIDE SEQUENCE [LARGE SCALE GENOMIC DNA]</scope>
    <source>
        <strain evidence="3 4">120-4 pot B 10/14</strain>
    </source>
</reference>
<dbReference type="Pfam" id="PF08240">
    <property type="entry name" value="ADH_N"/>
    <property type="match status" value="1"/>
</dbReference>
<dbReference type="InterPro" id="IPR002328">
    <property type="entry name" value="ADH_Zn_CS"/>
</dbReference>
<dbReference type="InterPro" id="IPR013154">
    <property type="entry name" value="ADH-like_N"/>
</dbReference>
<organism evidence="3 4">
    <name type="scientific">Gigaspora margarita</name>
    <dbReference type="NCBI Taxonomy" id="4874"/>
    <lineage>
        <taxon>Eukaryota</taxon>
        <taxon>Fungi</taxon>
        <taxon>Fungi incertae sedis</taxon>
        <taxon>Mucoromycota</taxon>
        <taxon>Glomeromycotina</taxon>
        <taxon>Glomeromycetes</taxon>
        <taxon>Diversisporales</taxon>
        <taxon>Gigasporaceae</taxon>
        <taxon>Gigaspora</taxon>
    </lineage>
</organism>
<evidence type="ECO:0000256" key="1">
    <source>
        <dbReference type="ARBA" id="ARBA00023002"/>
    </source>
</evidence>
<dbReference type="EMBL" id="CAJVQB010123498">
    <property type="protein sequence ID" value="CAG8853387.1"/>
    <property type="molecule type" value="Genomic_DNA"/>
</dbReference>
<name>A0ABN7XE12_GIGMA</name>
<dbReference type="SUPFAM" id="SSF50129">
    <property type="entry name" value="GroES-like"/>
    <property type="match status" value="1"/>
</dbReference>
<feature type="domain" description="Alcohol dehydrogenase-like N-terminal" evidence="2">
    <location>
        <begin position="40"/>
        <end position="67"/>
    </location>
</feature>
<keyword evidence="1" id="KW-0560">Oxidoreductase</keyword>
<feature type="non-terminal residue" evidence="3">
    <location>
        <position position="1"/>
    </location>
</feature>
<keyword evidence="4" id="KW-1185">Reference proteome</keyword>
<evidence type="ECO:0000313" key="3">
    <source>
        <dbReference type="EMBL" id="CAG8853387.1"/>
    </source>
</evidence>
<accession>A0ABN7XE12</accession>
<dbReference type="Proteomes" id="UP000789901">
    <property type="component" value="Unassembled WGS sequence"/>
</dbReference>
<proteinExistence type="predicted"/>
<dbReference type="Gene3D" id="3.90.180.10">
    <property type="entry name" value="Medium-chain alcohol dehydrogenases, catalytic domain"/>
    <property type="match status" value="1"/>
</dbReference>
<evidence type="ECO:0000259" key="2">
    <source>
        <dbReference type="Pfam" id="PF08240"/>
    </source>
</evidence>
<evidence type="ECO:0000313" key="4">
    <source>
        <dbReference type="Proteomes" id="UP000789901"/>
    </source>
</evidence>
<protein>
    <submittedName>
        <fullName evidence="3">19361_t:CDS:1</fullName>
    </submittedName>
</protein>
<dbReference type="PROSITE" id="PS00059">
    <property type="entry name" value="ADH_ZINC"/>
    <property type="match status" value="1"/>
</dbReference>